<keyword evidence="2" id="KW-1185">Reference proteome</keyword>
<dbReference type="AlphaFoldDB" id="W7QFS1"/>
<name>W7QFS1_9ALTE</name>
<dbReference type="OrthoDB" id="6740080at2"/>
<dbReference type="EMBL" id="ARZY01000009">
    <property type="protein sequence ID" value="EWH10746.1"/>
    <property type="molecule type" value="Genomic_DNA"/>
</dbReference>
<gene>
    <name evidence="1" type="ORF">DS2_06836</name>
</gene>
<dbReference type="RefSeq" id="WP_035013948.1">
    <property type="nucleotide sequence ID" value="NZ_ARZY01000009.1"/>
</dbReference>
<reference evidence="1 2" key="1">
    <citation type="journal article" date="2014" name="Genome Announc.">
        <title>Draft Genome Sequence of the Agar-Degrading Bacterium Catenovulum sp. Strain DS-2, Isolated from Intestines of Haliotis diversicolor.</title>
        <authorList>
            <person name="Shan D."/>
            <person name="Li X."/>
            <person name="Gu Z."/>
            <person name="Wei G."/>
            <person name="Gao Z."/>
            <person name="Shao Z."/>
        </authorList>
    </citation>
    <scope>NUCLEOTIDE SEQUENCE [LARGE SCALE GENOMIC DNA]</scope>
    <source>
        <strain evidence="1 2">DS-2</strain>
    </source>
</reference>
<dbReference type="Proteomes" id="UP000019276">
    <property type="component" value="Unassembled WGS sequence"/>
</dbReference>
<protein>
    <submittedName>
        <fullName evidence="1">Uncharacterized protein</fullName>
    </submittedName>
</protein>
<organism evidence="1 2">
    <name type="scientific">Catenovulum agarivorans DS-2</name>
    <dbReference type="NCBI Taxonomy" id="1328313"/>
    <lineage>
        <taxon>Bacteria</taxon>
        <taxon>Pseudomonadati</taxon>
        <taxon>Pseudomonadota</taxon>
        <taxon>Gammaproteobacteria</taxon>
        <taxon>Alteromonadales</taxon>
        <taxon>Alteromonadaceae</taxon>
        <taxon>Catenovulum</taxon>
    </lineage>
</organism>
<evidence type="ECO:0000313" key="2">
    <source>
        <dbReference type="Proteomes" id="UP000019276"/>
    </source>
</evidence>
<accession>W7QFS1</accession>
<proteinExistence type="predicted"/>
<sequence length="69" mass="7835">MDFELKYFKLQTQDQQVVEINSDKGFMISSDDVALDILFSISDYQNENIEPSQIVPFASFGQLLAQKVG</sequence>
<evidence type="ECO:0000313" key="1">
    <source>
        <dbReference type="EMBL" id="EWH10746.1"/>
    </source>
</evidence>
<comment type="caution">
    <text evidence="1">The sequence shown here is derived from an EMBL/GenBank/DDBJ whole genome shotgun (WGS) entry which is preliminary data.</text>
</comment>